<dbReference type="Gene3D" id="2.60.120.10">
    <property type="entry name" value="Jelly Rolls"/>
    <property type="match status" value="1"/>
</dbReference>
<keyword evidence="1" id="KW-0732">Signal</keyword>
<gene>
    <name evidence="2" type="ordered locus">Mmcs_4539</name>
</gene>
<dbReference type="KEGG" id="mmc:Mmcs_4539"/>
<organism evidence="2">
    <name type="scientific">Mycobacterium sp. (strain MCS)</name>
    <dbReference type="NCBI Taxonomy" id="164756"/>
    <lineage>
        <taxon>Bacteria</taxon>
        <taxon>Bacillati</taxon>
        <taxon>Actinomycetota</taxon>
        <taxon>Actinomycetes</taxon>
        <taxon>Mycobacteriales</taxon>
        <taxon>Mycobacteriaceae</taxon>
        <taxon>Mycobacterium</taxon>
    </lineage>
</organism>
<protein>
    <submittedName>
        <fullName evidence="2">Cupin 2, conserved barrel</fullName>
    </submittedName>
</protein>
<dbReference type="EMBL" id="CP000384">
    <property type="protein sequence ID" value="ABG10643.1"/>
    <property type="molecule type" value="Genomic_DNA"/>
</dbReference>
<feature type="signal peptide" evidence="1">
    <location>
        <begin position="1"/>
        <end position="28"/>
    </location>
</feature>
<proteinExistence type="predicted"/>
<accession>A0A5Q5BQB1</accession>
<dbReference type="SUPFAM" id="SSF51182">
    <property type="entry name" value="RmlC-like cupins"/>
    <property type="match status" value="1"/>
</dbReference>
<dbReference type="AlphaFoldDB" id="A0A5Q5BQB1"/>
<reference evidence="2" key="1">
    <citation type="submission" date="2006-06" db="EMBL/GenBank/DDBJ databases">
        <title>Complete sequence of chromosome of Mycobacterium sp. MCS.</title>
        <authorList>
            <consortium name="US DOE Joint Genome Institute"/>
            <person name="Copeland A."/>
            <person name="Lucas S."/>
            <person name="Lapidus A."/>
            <person name="Barry K."/>
            <person name="Detter J.C."/>
            <person name="Glavina del Rio T."/>
            <person name="Hammon N."/>
            <person name="Israni S."/>
            <person name="Dalin E."/>
            <person name="Tice H."/>
            <person name="Pitluck S."/>
            <person name="Martinez M."/>
            <person name="Schmutz J."/>
            <person name="Larimer F."/>
            <person name="Land M."/>
            <person name="Hauser L."/>
            <person name="Kyrpides N."/>
            <person name="Kim E."/>
            <person name="Miller C.D."/>
            <person name="Hughes J.E."/>
            <person name="Anderson A.J."/>
            <person name="Sims R.C."/>
            <person name="Richardson P."/>
        </authorList>
    </citation>
    <scope>NUCLEOTIDE SEQUENCE [LARGE SCALE GENOMIC DNA]</scope>
    <source>
        <strain evidence="2">MCS</strain>
    </source>
</reference>
<feature type="chain" id="PRO_5024279147" evidence="1">
    <location>
        <begin position="29"/>
        <end position="150"/>
    </location>
</feature>
<evidence type="ECO:0000256" key="1">
    <source>
        <dbReference type="SAM" id="SignalP"/>
    </source>
</evidence>
<name>A0A5Q5BQB1_MYCSS</name>
<evidence type="ECO:0000313" key="2">
    <source>
        <dbReference type="EMBL" id="ABG10643.1"/>
    </source>
</evidence>
<sequence length="150" mass="15419" precursor="true">MTPLAPMNPQRVALTAAAITFAASTALAAPAAATPPRDTQGTILWEMTDAGSDYIFREITIAPGGSTGWHSHPGQLLATVKEGVLLHNRADCSVDGFYVAGQDISEKGGPGYVHIGRNVGPTPLVLQVLYINPAGAPLADDAPDPGCGFA</sequence>
<dbReference type="InterPro" id="IPR014710">
    <property type="entry name" value="RmlC-like_jellyroll"/>
</dbReference>
<dbReference type="InterPro" id="IPR011051">
    <property type="entry name" value="RmlC_Cupin_sf"/>
</dbReference>